<evidence type="ECO:0000313" key="2">
    <source>
        <dbReference type="Proteomes" id="UP000494106"/>
    </source>
</evidence>
<gene>
    <name evidence="1" type="ORF">APLA_LOCUS6193</name>
</gene>
<evidence type="ECO:0000313" key="1">
    <source>
        <dbReference type="EMBL" id="CAB3235544.1"/>
    </source>
</evidence>
<comment type="caution">
    <text evidence="1">The sequence shown here is derived from an EMBL/GenBank/DDBJ whole genome shotgun (WGS) entry which is preliminary data.</text>
</comment>
<proteinExistence type="predicted"/>
<sequence>MYITISQQKSSEDVNCVLDKLIQQANDSEPNYNDESPYPLESYYPVSIDTENEPGNDSNIYYFKTYMAPQIEFKNDAQRSDKPVQIANNLQSRKSDEADKKMKLLANLITKHKVNDLSSKRSPYGRFLPKSLKMLHKYPEIIVNELGNNNYSDALTLSDTEFKKKTSPQDLFLKKTSSTVNSVAVLNSSVKPTVKNEFKKPDAKETKISPQEKSVPESNEELKKLIHLITQNKEVNNSLLKEIRKRDSREQNILLEKKRLSEYKPKEDEPNYESRAAAPYPLAIQLSSIIDGLGLPQNSQRNVVSTTYLHTPVATYHLSPRVPTKPYLPPGVLSFSRNNALQQARLRNALVNRGISRYSFGRNLPVRYG</sequence>
<keyword evidence="2" id="KW-1185">Reference proteome</keyword>
<dbReference type="AlphaFoldDB" id="A0A8S0ZQH4"/>
<dbReference type="Proteomes" id="UP000494106">
    <property type="component" value="Unassembled WGS sequence"/>
</dbReference>
<dbReference type="OrthoDB" id="7493864at2759"/>
<protein>
    <submittedName>
        <fullName evidence="1">Uncharacterized protein</fullName>
    </submittedName>
</protein>
<dbReference type="EMBL" id="CADEBC010000485">
    <property type="protein sequence ID" value="CAB3235544.1"/>
    <property type="molecule type" value="Genomic_DNA"/>
</dbReference>
<accession>A0A8S0ZQH4</accession>
<reference evidence="1 2" key="1">
    <citation type="submission" date="2020-04" db="EMBL/GenBank/DDBJ databases">
        <authorList>
            <person name="Wallbank WR R."/>
            <person name="Pardo Diaz C."/>
            <person name="Kozak K."/>
            <person name="Martin S."/>
            <person name="Jiggins C."/>
            <person name="Moest M."/>
            <person name="Warren A I."/>
            <person name="Byers J.R.P. K."/>
            <person name="Montejo-Kovacevich G."/>
            <person name="Yen C E."/>
        </authorList>
    </citation>
    <scope>NUCLEOTIDE SEQUENCE [LARGE SCALE GENOMIC DNA]</scope>
</reference>
<name>A0A8S0ZQH4_ARCPL</name>
<organism evidence="1 2">
    <name type="scientific">Arctia plantaginis</name>
    <name type="common">Wood tiger moth</name>
    <name type="synonym">Phalaena plantaginis</name>
    <dbReference type="NCBI Taxonomy" id="874455"/>
    <lineage>
        <taxon>Eukaryota</taxon>
        <taxon>Metazoa</taxon>
        <taxon>Ecdysozoa</taxon>
        <taxon>Arthropoda</taxon>
        <taxon>Hexapoda</taxon>
        <taxon>Insecta</taxon>
        <taxon>Pterygota</taxon>
        <taxon>Neoptera</taxon>
        <taxon>Endopterygota</taxon>
        <taxon>Lepidoptera</taxon>
        <taxon>Glossata</taxon>
        <taxon>Ditrysia</taxon>
        <taxon>Noctuoidea</taxon>
        <taxon>Erebidae</taxon>
        <taxon>Arctiinae</taxon>
        <taxon>Arctia</taxon>
    </lineage>
</organism>